<evidence type="ECO:0000313" key="1">
    <source>
        <dbReference type="EMBL" id="OHV96210.1"/>
    </source>
</evidence>
<dbReference type="EMBL" id="LFKP01000008">
    <property type="protein sequence ID" value="OHV96210.1"/>
    <property type="molecule type" value="Genomic_DNA"/>
</dbReference>
<evidence type="ECO:0008006" key="3">
    <source>
        <dbReference type="Google" id="ProtNLM"/>
    </source>
</evidence>
<protein>
    <recommendedName>
        <fullName evidence="3">Phage ABA sandwich domain-containing protein</fullName>
    </recommendedName>
</protein>
<name>A0A1S1U6Z7_9BURK</name>
<sequence>MKNQENKIAANKRLAELLGWSSIVEVGGALVGTPPAGAASSRGQAMVPDWMGDWAAAGLLVVEYRVDLEWSHDGRDVVAIINRNDMYGKFPVLLGDFSTPDAAARAAVVRAVAELVVCT</sequence>
<reference evidence="1 2" key="1">
    <citation type="submission" date="2015-06" db="EMBL/GenBank/DDBJ databases">
        <title>Draft genome sequencing of a biphenyl-degrading bacterium, Janthinobacterium lividum MEG1.</title>
        <authorList>
            <person name="Shimodaira J."/>
            <person name="Hatta T."/>
        </authorList>
    </citation>
    <scope>NUCLEOTIDE SEQUENCE [LARGE SCALE GENOMIC DNA]</scope>
    <source>
        <strain evidence="1 2">MEG1</strain>
    </source>
</reference>
<organism evidence="1 2">
    <name type="scientific">Janthinobacterium lividum</name>
    <dbReference type="NCBI Taxonomy" id="29581"/>
    <lineage>
        <taxon>Bacteria</taxon>
        <taxon>Pseudomonadati</taxon>
        <taxon>Pseudomonadota</taxon>
        <taxon>Betaproteobacteria</taxon>
        <taxon>Burkholderiales</taxon>
        <taxon>Oxalobacteraceae</taxon>
        <taxon>Janthinobacterium</taxon>
    </lineage>
</organism>
<dbReference type="RefSeq" id="WP_071077702.1">
    <property type="nucleotide sequence ID" value="NZ_LFKP01000008.1"/>
</dbReference>
<accession>A0A1S1U6Z7</accession>
<gene>
    <name evidence="1" type="ORF">AKG95_15530</name>
</gene>
<proteinExistence type="predicted"/>
<dbReference type="AlphaFoldDB" id="A0A1S1U6Z7"/>
<comment type="caution">
    <text evidence="1">The sequence shown here is derived from an EMBL/GenBank/DDBJ whole genome shotgun (WGS) entry which is preliminary data.</text>
</comment>
<evidence type="ECO:0000313" key="2">
    <source>
        <dbReference type="Proteomes" id="UP000179840"/>
    </source>
</evidence>
<dbReference type="Proteomes" id="UP000179840">
    <property type="component" value="Unassembled WGS sequence"/>
</dbReference>